<dbReference type="Gene3D" id="2.40.50.140">
    <property type="entry name" value="Nucleic acid-binding proteins"/>
    <property type="match status" value="1"/>
</dbReference>
<protein>
    <submittedName>
        <fullName evidence="7">Sugar ABC transporter ATP-binding protein</fullName>
    </submittedName>
</protein>
<dbReference type="CDD" id="cd03301">
    <property type="entry name" value="ABC_MalK_N"/>
    <property type="match status" value="1"/>
</dbReference>
<comment type="caution">
    <text evidence="7">The sequence shown here is derived from an EMBL/GenBank/DDBJ whole genome shotgun (WGS) entry which is preliminary data.</text>
</comment>
<dbReference type="InterPro" id="IPR008995">
    <property type="entry name" value="Mo/tungstate-bd_C_term_dom"/>
</dbReference>
<dbReference type="SUPFAM" id="SSF52540">
    <property type="entry name" value="P-loop containing nucleoside triphosphate hydrolases"/>
    <property type="match status" value="1"/>
</dbReference>
<dbReference type="Gene3D" id="3.40.50.300">
    <property type="entry name" value="P-loop containing nucleotide triphosphate hydrolases"/>
    <property type="match status" value="1"/>
</dbReference>
<evidence type="ECO:0000256" key="4">
    <source>
        <dbReference type="ARBA" id="ARBA00022741"/>
    </source>
</evidence>
<dbReference type="NCBIfam" id="NF008653">
    <property type="entry name" value="PRK11650.1"/>
    <property type="match status" value="1"/>
</dbReference>
<evidence type="ECO:0000313" key="7">
    <source>
        <dbReference type="EMBL" id="KTS69600.1"/>
    </source>
</evidence>
<dbReference type="InterPro" id="IPR047641">
    <property type="entry name" value="ABC_transpr_MalK/UgpC-like"/>
</dbReference>
<keyword evidence="4" id="KW-0547">Nucleotide-binding</keyword>
<gene>
    <name evidence="7" type="ORF">SA3R_01650</name>
</gene>
<dbReference type="GO" id="GO:0016887">
    <property type="term" value="F:ATP hydrolysis activity"/>
    <property type="evidence" value="ECO:0007669"/>
    <property type="project" value="InterPro"/>
</dbReference>
<reference evidence="7 8" key="1">
    <citation type="journal article" date="2016" name="Front. Microbiol.">
        <title>Genomic Resource of Rice Seed Associated Bacteria.</title>
        <authorList>
            <person name="Midha S."/>
            <person name="Bansal K."/>
            <person name="Sharma S."/>
            <person name="Kumar N."/>
            <person name="Patil P.P."/>
            <person name="Chaudhry V."/>
            <person name="Patil P.B."/>
        </authorList>
    </citation>
    <scope>NUCLEOTIDE SEQUENCE [LARGE SCALE GENOMIC DNA]</scope>
    <source>
        <strain evidence="7 8">SA3</strain>
    </source>
</reference>
<proteinExistence type="inferred from homology"/>
<dbReference type="RefSeq" id="WP_058770461.1">
    <property type="nucleotide sequence ID" value="NZ_JBEALA010000003.1"/>
</dbReference>
<accession>A0A8E1S2W6</accession>
<dbReference type="GO" id="GO:1990060">
    <property type="term" value="C:maltose transport complex"/>
    <property type="evidence" value="ECO:0007669"/>
    <property type="project" value="TreeGrafter"/>
</dbReference>
<dbReference type="PROSITE" id="PS00211">
    <property type="entry name" value="ABC_TRANSPORTER_1"/>
    <property type="match status" value="1"/>
</dbReference>
<evidence type="ECO:0000313" key="8">
    <source>
        <dbReference type="Proteomes" id="UP000071979"/>
    </source>
</evidence>
<dbReference type="GO" id="GO:0005524">
    <property type="term" value="F:ATP binding"/>
    <property type="evidence" value="ECO:0007669"/>
    <property type="project" value="UniProtKB-KW"/>
</dbReference>
<dbReference type="Pfam" id="PF00005">
    <property type="entry name" value="ABC_tran"/>
    <property type="match status" value="1"/>
</dbReference>
<dbReference type="Gene3D" id="2.40.50.100">
    <property type="match status" value="1"/>
</dbReference>
<dbReference type="PROSITE" id="PS50893">
    <property type="entry name" value="ABC_TRANSPORTER_2"/>
    <property type="match status" value="1"/>
</dbReference>
<feature type="domain" description="ABC transporter" evidence="6">
    <location>
        <begin position="4"/>
        <end position="241"/>
    </location>
</feature>
<evidence type="ECO:0000259" key="6">
    <source>
        <dbReference type="PROSITE" id="PS50893"/>
    </source>
</evidence>
<comment type="similarity">
    <text evidence="1">Belongs to the ABC transporter superfamily. Drug exporter-2 (TC 3.A.1.117) family.</text>
</comment>
<name>A0A8E1S2W6_9GAMM</name>
<dbReference type="EMBL" id="LDSE01000003">
    <property type="protein sequence ID" value="KTS69600.1"/>
    <property type="molecule type" value="Genomic_DNA"/>
</dbReference>
<organism evidence="7 8">
    <name type="scientific">Pantoea dispersa</name>
    <dbReference type="NCBI Taxonomy" id="59814"/>
    <lineage>
        <taxon>Bacteria</taxon>
        <taxon>Pseudomonadati</taxon>
        <taxon>Pseudomonadota</taxon>
        <taxon>Gammaproteobacteria</taxon>
        <taxon>Enterobacterales</taxon>
        <taxon>Erwiniaceae</taxon>
        <taxon>Pantoea</taxon>
    </lineage>
</organism>
<sequence>MSGIRLSNVFKRFHDTQVINQVDLEIKHGEFCVFIGPSGCGKSTLLRMIAGLETISSGEIRIGDKVVNKLAPADRGVAMVFQSYALYPHMTIYDNMAFNLKLAKTEKAEIESRVLNAAKILQLEPLLQRLPKALSGGQRQRVAIGRAIVRNPEVFLFDEPLSNLDASLRVATRVEIARLHHKLGNTMIYVTHDQVEAMTLADKIVLLNSGASMLNEGSIAQVGHPLELYHHPVNAFVAGFIGSPKMNFLPAELINSSAQSSKVRLGHAGEVIDVEVNTAVAQSGEKVKVGIRPEHLRLCSKSEAHLTGQIQHIEHLGEAAYFYIAVEGFDPVLVKHAEELELSLGDDVGLMIPPQHAHLFDEKGVAFRRTALAVQKQFAAA</sequence>
<dbReference type="AlphaFoldDB" id="A0A8E1S2W6"/>
<dbReference type="InterPro" id="IPR015855">
    <property type="entry name" value="ABC_transpr_MalK-like"/>
</dbReference>
<evidence type="ECO:0000256" key="3">
    <source>
        <dbReference type="ARBA" id="ARBA00022597"/>
    </source>
</evidence>
<dbReference type="InterPro" id="IPR003593">
    <property type="entry name" value="AAA+_ATPase"/>
</dbReference>
<dbReference type="GO" id="GO:0055052">
    <property type="term" value="C:ATP-binding cassette (ABC) transporter complex, substrate-binding subunit-containing"/>
    <property type="evidence" value="ECO:0007669"/>
    <property type="project" value="TreeGrafter"/>
</dbReference>
<dbReference type="SMART" id="SM00382">
    <property type="entry name" value="AAA"/>
    <property type="match status" value="1"/>
</dbReference>
<dbReference type="Pfam" id="PF08402">
    <property type="entry name" value="TOBE_2"/>
    <property type="match status" value="1"/>
</dbReference>
<dbReference type="PANTHER" id="PTHR43875:SF3">
    <property type="entry name" value="MALTOSE_MALTODEXTRIN IMPORT ATP-BINDING PROTEIN MALK"/>
    <property type="match status" value="1"/>
</dbReference>
<dbReference type="GO" id="GO:0015423">
    <property type="term" value="F:ABC-type maltose transporter activity"/>
    <property type="evidence" value="ECO:0007669"/>
    <property type="project" value="TreeGrafter"/>
</dbReference>
<dbReference type="InterPro" id="IPR017871">
    <property type="entry name" value="ABC_transporter-like_CS"/>
</dbReference>
<evidence type="ECO:0000256" key="2">
    <source>
        <dbReference type="ARBA" id="ARBA00022448"/>
    </source>
</evidence>
<keyword evidence="2" id="KW-0813">Transport</keyword>
<evidence type="ECO:0000256" key="5">
    <source>
        <dbReference type="ARBA" id="ARBA00022840"/>
    </source>
</evidence>
<dbReference type="FunFam" id="3.40.50.300:FF:000042">
    <property type="entry name" value="Maltose/maltodextrin ABC transporter, ATP-binding protein"/>
    <property type="match status" value="1"/>
</dbReference>
<dbReference type="InterPro" id="IPR012340">
    <property type="entry name" value="NA-bd_OB-fold"/>
</dbReference>
<keyword evidence="5 7" id="KW-0067">ATP-binding</keyword>
<dbReference type="InterPro" id="IPR013611">
    <property type="entry name" value="Transp-assoc_OB_typ2"/>
</dbReference>
<keyword evidence="3" id="KW-0762">Sugar transport</keyword>
<dbReference type="SUPFAM" id="SSF50331">
    <property type="entry name" value="MOP-like"/>
    <property type="match status" value="1"/>
</dbReference>
<evidence type="ECO:0000256" key="1">
    <source>
        <dbReference type="ARBA" id="ARBA00006526"/>
    </source>
</evidence>
<dbReference type="InterPro" id="IPR027417">
    <property type="entry name" value="P-loop_NTPase"/>
</dbReference>
<dbReference type="Proteomes" id="UP000071979">
    <property type="component" value="Unassembled WGS sequence"/>
</dbReference>
<dbReference type="InterPro" id="IPR003439">
    <property type="entry name" value="ABC_transporter-like_ATP-bd"/>
</dbReference>
<dbReference type="PANTHER" id="PTHR43875">
    <property type="entry name" value="MALTODEXTRIN IMPORT ATP-BINDING PROTEIN MSMX"/>
    <property type="match status" value="1"/>
</dbReference>